<dbReference type="EMBL" id="MU032345">
    <property type="protein sequence ID" value="KAF3769125.1"/>
    <property type="molecule type" value="Genomic_DNA"/>
</dbReference>
<reference evidence="3" key="1">
    <citation type="journal article" date="2020" name="Phytopathology">
        <title>Genome sequence of the chestnut blight fungus Cryphonectria parasitica EP155: A fundamental resource for an archetypical invasive plant pathogen.</title>
        <authorList>
            <person name="Crouch J.A."/>
            <person name="Dawe A."/>
            <person name="Aerts A."/>
            <person name="Barry K."/>
            <person name="Churchill A.C.L."/>
            <person name="Grimwood J."/>
            <person name="Hillman B."/>
            <person name="Milgroom M.G."/>
            <person name="Pangilinan J."/>
            <person name="Smith M."/>
            <person name="Salamov A."/>
            <person name="Schmutz J."/>
            <person name="Yadav J."/>
            <person name="Grigoriev I.V."/>
            <person name="Nuss D."/>
        </authorList>
    </citation>
    <scope>NUCLEOTIDE SEQUENCE</scope>
    <source>
        <strain evidence="3">EP155</strain>
    </source>
</reference>
<evidence type="ECO:0000313" key="3">
    <source>
        <dbReference type="EMBL" id="KAF3769125.1"/>
    </source>
</evidence>
<evidence type="ECO:0000313" key="4">
    <source>
        <dbReference type="Proteomes" id="UP000803844"/>
    </source>
</evidence>
<gene>
    <name evidence="3" type="ORF">M406DRAFT_249597</name>
</gene>
<evidence type="ECO:0000256" key="1">
    <source>
        <dbReference type="SAM" id="MobiDB-lite"/>
    </source>
</evidence>
<accession>A0A9P4YAK9</accession>
<dbReference type="Proteomes" id="UP000803844">
    <property type="component" value="Unassembled WGS sequence"/>
</dbReference>
<keyword evidence="2" id="KW-0812">Transmembrane</keyword>
<feature type="region of interest" description="Disordered" evidence="1">
    <location>
        <begin position="165"/>
        <end position="194"/>
    </location>
</feature>
<feature type="compositionally biased region" description="Basic residues" evidence="1">
    <location>
        <begin position="165"/>
        <end position="184"/>
    </location>
</feature>
<feature type="compositionally biased region" description="Basic and acidic residues" evidence="1">
    <location>
        <begin position="185"/>
        <end position="194"/>
    </location>
</feature>
<name>A0A9P4YAK9_CRYP1</name>
<proteinExistence type="predicted"/>
<dbReference type="RefSeq" id="XP_040780086.1">
    <property type="nucleotide sequence ID" value="XM_040916624.1"/>
</dbReference>
<feature type="transmembrane region" description="Helical" evidence="2">
    <location>
        <begin position="25"/>
        <end position="45"/>
    </location>
</feature>
<feature type="transmembrane region" description="Helical" evidence="2">
    <location>
        <begin position="65"/>
        <end position="94"/>
    </location>
</feature>
<feature type="transmembrane region" description="Helical" evidence="2">
    <location>
        <begin position="140"/>
        <end position="158"/>
    </location>
</feature>
<dbReference type="GeneID" id="63833753"/>
<keyword evidence="2" id="KW-0472">Membrane</keyword>
<organism evidence="3 4">
    <name type="scientific">Cryphonectria parasitica (strain ATCC 38755 / EP155)</name>
    <dbReference type="NCBI Taxonomy" id="660469"/>
    <lineage>
        <taxon>Eukaryota</taxon>
        <taxon>Fungi</taxon>
        <taxon>Dikarya</taxon>
        <taxon>Ascomycota</taxon>
        <taxon>Pezizomycotina</taxon>
        <taxon>Sordariomycetes</taxon>
        <taxon>Sordariomycetidae</taxon>
        <taxon>Diaporthales</taxon>
        <taxon>Cryphonectriaceae</taxon>
        <taxon>Cryphonectria-Endothia species complex</taxon>
        <taxon>Cryphonectria</taxon>
    </lineage>
</organism>
<dbReference type="OrthoDB" id="3537340at2759"/>
<sequence>MGEKERQCEYYGSFMHHLSRPEAEAMYWCLFFLVLCLLFSASWYYGRVMERIEHMRVSDTRRKQLIHWCFYKTLACSFVSLVAAILEVFVLLTLQFCDHEPLASLYWSNWTVLQVGAVVAMFGICLHVRHMIKGRRHPPWALALGTPVLVVAGLGHYFQGKVKSKAKSVGRNLRSRSHSRRPRGRSRDEPLSKM</sequence>
<feature type="transmembrane region" description="Helical" evidence="2">
    <location>
        <begin position="106"/>
        <end position="128"/>
    </location>
</feature>
<comment type="caution">
    <text evidence="3">The sequence shown here is derived from an EMBL/GenBank/DDBJ whole genome shotgun (WGS) entry which is preliminary data.</text>
</comment>
<keyword evidence="4" id="KW-1185">Reference proteome</keyword>
<protein>
    <submittedName>
        <fullName evidence="3">Uncharacterized protein</fullName>
    </submittedName>
</protein>
<keyword evidence="2" id="KW-1133">Transmembrane helix</keyword>
<dbReference type="AlphaFoldDB" id="A0A9P4YAK9"/>
<evidence type="ECO:0000256" key="2">
    <source>
        <dbReference type="SAM" id="Phobius"/>
    </source>
</evidence>